<gene>
    <name evidence="2" type="ORF">ALC56_13700</name>
</gene>
<evidence type="ECO:0000259" key="1">
    <source>
        <dbReference type="PROSITE" id="PS50097"/>
    </source>
</evidence>
<organism evidence="2 3">
    <name type="scientific">Trachymyrmex septentrionalis</name>
    <dbReference type="NCBI Taxonomy" id="34720"/>
    <lineage>
        <taxon>Eukaryota</taxon>
        <taxon>Metazoa</taxon>
        <taxon>Ecdysozoa</taxon>
        <taxon>Arthropoda</taxon>
        <taxon>Hexapoda</taxon>
        <taxon>Insecta</taxon>
        <taxon>Pterygota</taxon>
        <taxon>Neoptera</taxon>
        <taxon>Endopterygota</taxon>
        <taxon>Hymenoptera</taxon>
        <taxon>Apocrita</taxon>
        <taxon>Aculeata</taxon>
        <taxon>Formicoidea</taxon>
        <taxon>Formicidae</taxon>
        <taxon>Myrmicinae</taxon>
        <taxon>Trachymyrmex</taxon>
    </lineage>
</organism>
<evidence type="ECO:0000313" key="3">
    <source>
        <dbReference type="Proteomes" id="UP000078541"/>
    </source>
</evidence>
<evidence type="ECO:0000313" key="2">
    <source>
        <dbReference type="EMBL" id="KYN31947.1"/>
    </source>
</evidence>
<dbReference type="SMART" id="SM00225">
    <property type="entry name" value="BTB"/>
    <property type="match status" value="1"/>
</dbReference>
<protein>
    <submittedName>
        <fullName evidence="2">Speckle-type POZ protein</fullName>
    </submittedName>
</protein>
<keyword evidence="3" id="KW-1185">Reference proteome</keyword>
<dbReference type="PROSITE" id="PS50097">
    <property type="entry name" value="BTB"/>
    <property type="match status" value="1"/>
</dbReference>
<dbReference type="SUPFAM" id="SSF54695">
    <property type="entry name" value="POZ domain"/>
    <property type="match status" value="1"/>
</dbReference>
<dbReference type="InterPro" id="IPR052089">
    <property type="entry name" value="Ankyrin-BTB/POZ_domain"/>
</dbReference>
<accession>A0A195EVL9</accession>
<dbReference type="STRING" id="34720.A0A195EVL9"/>
<feature type="non-terminal residue" evidence="2">
    <location>
        <position position="1"/>
    </location>
</feature>
<dbReference type="Gene3D" id="3.30.710.10">
    <property type="entry name" value="Potassium Channel Kv1.1, Chain A"/>
    <property type="match status" value="1"/>
</dbReference>
<dbReference type="PANTHER" id="PTHR46071:SF2">
    <property type="entry name" value="ANKYRIN REPEAT AND BTB_POZ DOMAIN-CONTAINING PROTEIN 2-LIKE PROTEIN"/>
    <property type="match status" value="1"/>
</dbReference>
<dbReference type="InterPro" id="IPR000210">
    <property type="entry name" value="BTB/POZ_dom"/>
</dbReference>
<name>A0A195EVL9_9HYME</name>
<dbReference type="EMBL" id="KQ981958">
    <property type="protein sequence ID" value="KYN31947.1"/>
    <property type="molecule type" value="Genomic_DNA"/>
</dbReference>
<feature type="domain" description="BTB" evidence="1">
    <location>
        <begin position="177"/>
        <end position="238"/>
    </location>
</feature>
<sequence length="357" mass="41869">TSTINENGILRKHILHHSRTKCYIKRITFVWSIGNFWNICNFVTTLTSSDIKEESYKIEMCINRDLSKLYFFINSTITNPKEQININRYKIYIQGTKKALLCTEWKSFHDFNQPLYEVCLKTLRLNETDYLPNNTLSIHFTFESYIKIVHVNIYDNIIDTYQSIAATNDFISDESDSIVTFLVEGKHFHVNKSLACAVSPVFNEMLKNRNKDAKEEAKQEIEINDITSDIFQIITFYIEKRDSFELDFDDLDKITKQTVLLHLLAGAHRLDINGLKVKCEKYLIELITKEDAITFLDIAIDNNALHLTNYIKKFIKLYMDDLRCTIKFLDKISPEIVDDINKQKLSEENALYIKYND</sequence>
<dbReference type="PANTHER" id="PTHR46071">
    <property type="entry name" value="ANKYRIN REPEAT AND BTB/POZ DOMAIN-CONTAINING"/>
    <property type="match status" value="1"/>
</dbReference>
<dbReference type="AlphaFoldDB" id="A0A195EVL9"/>
<proteinExistence type="predicted"/>
<dbReference type="InterPro" id="IPR011333">
    <property type="entry name" value="SKP1/BTB/POZ_sf"/>
</dbReference>
<reference evidence="2 3" key="1">
    <citation type="submission" date="2016-03" db="EMBL/GenBank/DDBJ databases">
        <title>Trachymyrmex septentrionalis WGS genome.</title>
        <authorList>
            <person name="Nygaard S."/>
            <person name="Hu H."/>
            <person name="Boomsma J."/>
            <person name="Zhang G."/>
        </authorList>
    </citation>
    <scope>NUCLEOTIDE SEQUENCE [LARGE SCALE GENOMIC DNA]</scope>
    <source>
        <strain evidence="2">Tsep2-gDNA-1</strain>
        <tissue evidence="2">Whole body</tissue>
    </source>
</reference>
<dbReference type="Proteomes" id="UP000078541">
    <property type="component" value="Unassembled WGS sequence"/>
</dbReference>
<dbReference type="Pfam" id="PF00651">
    <property type="entry name" value="BTB"/>
    <property type="match status" value="1"/>
</dbReference>